<keyword evidence="1 5" id="KW-0808">Transferase</keyword>
<dbReference type="Pfam" id="PF00583">
    <property type="entry name" value="Acetyltransf_1"/>
    <property type="match status" value="1"/>
</dbReference>
<dbReference type="CDD" id="cd04301">
    <property type="entry name" value="NAT_SF"/>
    <property type="match status" value="1"/>
</dbReference>
<dbReference type="PROSITE" id="PS51186">
    <property type="entry name" value="GNAT"/>
    <property type="match status" value="1"/>
</dbReference>
<dbReference type="GO" id="GO:0016747">
    <property type="term" value="F:acyltransferase activity, transferring groups other than amino-acyl groups"/>
    <property type="evidence" value="ECO:0007669"/>
    <property type="project" value="InterPro"/>
</dbReference>
<protein>
    <submittedName>
        <fullName evidence="5">GNAT family N-acetyltransferase</fullName>
    </submittedName>
</protein>
<dbReference type="InterPro" id="IPR050832">
    <property type="entry name" value="Bact_Acetyltransf"/>
</dbReference>
<dbReference type="PANTHER" id="PTHR43877">
    <property type="entry name" value="AMINOALKYLPHOSPHONATE N-ACETYLTRANSFERASE-RELATED-RELATED"/>
    <property type="match status" value="1"/>
</dbReference>
<evidence type="ECO:0000256" key="3">
    <source>
        <dbReference type="SAM" id="MobiDB-lite"/>
    </source>
</evidence>
<evidence type="ECO:0000256" key="2">
    <source>
        <dbReference type="ARBA" id="ARBA00023315"/>
    </source>
</evidence>
<comment type="caution">
    <text evidence="5">The sequence shown here is derived from an EMBL/GenBank/DDBJ whole genome shotgun (WGS) entry which is preliminary data.</text>
</comment>
<evidence type="ECO:0000313" key="6">
    <source>
        <dbReference type="Proteomes" id="UP000431092"/>
    </source>
</evidence>
<gene>
    <name evidence="5" type="ORF">GGG17_15855</name>
</gene>
<feature type="domain" description="N-acetyltransferase" evidence="4">
    <location>
        <begin position="115"/>
        <end position="275"/>
    </location>
</feature>
<evidence type="ECO:0000259" key="4">
    <source>
        <dbReference type="PROSITE" id="PS51186"/>
    </source>
</evidence>
<dbReference type="InterPro" id="IPR016181">
    <property type="entry name" value="Acyl_CoA_acyltransferase"/>
</dbReference>
<accession>A0A6I3IGH6</accession>
<dbReference type="SUPFAM" id="SSF55729">
    <property type="entry name" value="Acyl-CoA N-acyltransferases (Nat)"/>
    <property type="match status" value="1"/>
</dbReference>
<proteinExistence type="predicted"/>
<organism evidence="5 6">
    <name type="scientific">Arsenicicoccus cauae</name>
    <dbReference type="NCBI Taxonomy" id="2663847"/>
    <lineage>
        <taxon>Bacteria</taxon>
        <taxon>Bacillati</taxon>
        <taxon>Actinomycetota</taxon>
        <taxon>Actinomycetes</taxon>
        <taxon>Micrococcales</taxon>
        <taxon>Intrasporangiaceae</taxon>
        <taxon>Arsenicicoccus</taxon>
    </lineage>
</organism>
<dbReference type="PANTHER" id="PTHR43877:SF2">
    <property type="entry name" value="AMINOALKYLPHOSPHONATE N-ACETYLTRANSFERASE-RELATED"/>
    <property type="match status" value="1"/>
</dbReference>
<dbReference type="InterPro" id="IPR000182">
    <property type="entry name" value="GNAT_dom"/>
</dbReference>
<sequence>MMRRFEPRRVIFWRYPPAGRAGGATQARGAGPAGWRGGSGRDVPGRWRPDPTRRPEVTRRVRLNDQSGGHAASLAPSGHFLSLAGEPGGGLGRCGSGPEVRVHAGATGRLGSASVIVRRATPADIPEIVRLKALLMETGWPWPVAVSEDEDWRRRCAEAAEVLLARDTYACFVVDVDPLAGEGGSLAGCVSVAVEQHLPGPRGRGLSAYLSDMSTDVPHRGRGIGTALLDHALAWAREQGAGRIELHSTESGRRVYERAGFEADGPFRHLGRQLV</sequence>
<reference evidence="5 6" key="1">
    <citation type="submission" date="2019-11" db="EMBL/GenBank/DDBJ databases">
        <title>Whole genome sequencing identifies a novel species of the genus Arsenicicoccus isolated from human blood.</title>
        <authorList>
            <person name="Jeong J.H."/>
            <person name="Kweon O.J."/>
            <person name="Kim H.R."/>
            <person name="Kim T.-H."/>
            <person name="Ha S.-M."/>
            <person name="Lee M.-K."/>
        </authorList>
    </citation>
    <scope>NUCLEOTIDE SEQUENCE [LARGE SCALE GENOMIC DNA]</scope>
    <source>
        <strain evidence="5 6">MKL-02</strain>
    </source>
</reference>
<dbReference type="EMBL" id="WLVL01000057">
    <property type="protein sequence ID" value="MTB73408.1"/>
    <property type="molecule type" value="Genomic_DNA"/>
</dbReference>
<name>A0A6I3IGH6_9MICO</name>
<keyword evidence="6" id="KW-1185">Reference proteome</keyword>
<evidence type="ECO:0000256" key="1">
    <source>
        <dbReference type="ARBA" id="ARBA00022679"/>
    </source>
</evidence>
<evidence type="ECO:0000313" key="5">
    <source>
        <dbReference type="EMBL" id="MTB73408.1"/>
    </source>
</evidence>
<feature type="compositionally biased region" description="Low complexity" evidence="3">
    <location>
        <begin position="21"/>
        <end position="30"/>
    </location>
</feature>
<feature type="compositionally biased region" description="Basic and acidic residues" evidence="3">
    <location>
        <begin position="43"/>
        <end position="56"/>
    </location>
</feature>
<dbReference type="AlphaFoldDB" id="A0A6I3IGH6"/>
<dbReference type="Gene3D" id="3.40.630.30">
    <property type="match status" value="1"/>
</dbReference>
<feature type="region of interest" description="Disordered" evidence="3">
    <location>
        <begin position="21"/>
        <end position="56"/>
    </location>
</feature>
<feature type="compositionally biased region" description="Gly residues" evidence="3">
    <location>
        <begin position="31"/>
        <end position="40"/>
    </location>
</feature>
<keyword evidence="2" id="KW-0012">Acyltransferase</keyword>
<dbReference type="Proteomes" id="UP000431092">
    <property type="component" value="Unassembled WGS sequence"/>
</dbReference>